<feature type="region of interest" description="Disordered" evidence="1">
    <location>
        <begin position="34"/>
        <end position="125"/>
    </location>
</feature>
<keyword evidence="2" id="KW-0472">Membrane</keyword>
<dbReference type="PANTHER" id="PTHR41800">
    <property type="entry name" value="EXPRESSED PROTEIN"/>
    <property type="match status" value="1"/>
</dbReference>
<keyword evidence="4" id="KW-1185">Reference proteome</keyword>
<comment type="caution">
    <text evidence="3">The sequence shown here is derived from an EMBL/GenBank/DDBJ whole genome shotgun (WGS) entry which is preliminary data.</text>
</comment>
<protein>
    <submittedName>
        <fullName evidence="3">Uncharacterized protein</fullName>
    </submittedName>
</protein>
<dbReference type="Proteomes" id="UP001324427">
    <property type="component" value="Unassembled WGS sequence"/>
</dbReference>
<feature type="compositionally biased region" description="Basic and acidic residues" evidence="1">
    <location>
        <begin position="99"/>
        <end position="110"/>
    </location>
</feature>
<feature type="compositionally biased region" description="Basic and acidic residues" evidence="1">
    <location>
        <begin position="34"/>
        <end position="43"/>
    </location>
</feature>
<feature type="transmembrane region" description="Helical" evidence="2">
    <location>
        <begin position="6"/>
        <end position="25"/>
    </location>
</feature>
<reference evidence="3 4" key="1">
    <citation type="submission" date="2021-11" db="EMBL/GenBank/DDBJ databases">
        <title>Black yeast isolated from Biological Soil Crust.</title>
        <authorList>
            <person name="Kurbessoian T."/>
        </authorList>
    </citation>
    <scope>NUCLEOTIDE SEQUENCE [LARGE SCALE GENOMIC DNA]</scope>
    <source>
        <strain evidence="3 4">CCFEE 5522</strain>
    </source>
</reference>
<evidence type="ECO:0000256" key="1">
    <source>
        <dbReference type="SAM" id="MobiDB-lite"/>
    </source>
</evidence>
<keyword evidence="2" id="KW-1133">Transmembrane helix</keyword>
<proteinExistence type="predicted"/>
<dbReference type="AlphaFoldDB" id="A0AAV9JGG3"/>
<gene>
    <name evidence="3" type="ORF">LTR36_004369</name>
</gene>
<dbReference type="PANTHER" id="PTHR41800:SF1">
    <property type="entry name" value="EXPRESSED PROTEIN"/>
    <property type="match status" value="1"/>
</dbReference>
<evidence type="ECO:0000256" key="2">
    <source>
        <dbReference type="SAM" id="Phobius"/>
    </source>
</evidence>
<dbReference type="EMBL" id="JAVFHQ010000026">
    <property type="protein sequence ID" value="KAK4544159.1"/>
    <property type="molecule type" value="Genomic_DNA"/>
</dbReference>
<dbReference type="InterPro" id="IPR031833">
    <property type="entry name" value="DUF4748"/>
</dbReference>
<keyword evidence="2" id="KW-0812">Transmembrane</keyword>
<evidence type="ECO:0000313" key="4">
    <source>
        <dbReference type="Proteomes" id="UP001324427"/>
    </source>
</evidence>
<accession>A0AAV9JGG3</accession>
<dbReference type="Pfam" id="PF15932">
    <property type="entry name" value="DUF4748"/>
    <property type="match status" value="1"/>
</dbReference>
<organism evidence="3 4">
    <name type="scientific">Oleoguttula mirabilis</name>
    <dbReference type="NCBI Taxonomy" id="1507867"/>
    <lineage>
        <taxon>Eukaryota</taxon>
        <taxon>Fungi</taxon>
        <taxon>Dikarya</taxon>
        <taxon>Ascomycota</taxon>
        <taxon>Pezizomycotina</taxon>
        <taxon>Dothideomycetes</taxon>
        <taxon>Dothideomycetidae</taxon>
        <taxon>Mycosphaerellales</taxon>
        <taxon>Teratosphaeriaceae</taxon>
        <taxon>Oleoguttula</taxon>
    </lineage>
</organism>
<evidence type="ECO:0000313" key="3">
    <source>
        <dbReference type="EMBL" id="KAK4544159.1"/>
    </source>
</evidence>
<sequence length="125" mass="13489">MNTIRSVGYGWGILCLAGGGSYYFAKRSINADREARAQDVENRRQHRVRVPVHEEAHSRASAGTTGPSSTKRKAAVTHDADNPSPNGHAAAGDPAPVTHEQKEMAAKGKYEAAQPFRSTKGDRFS</sequence>
<name>A0AAV9JGG3_9PEZI</name>